<dbReference type="AlphaFoldDB" id="A0A6A4BMU1"/>
<dbReference type="Proteomes" id="UP000437068">
    <property type="component" value="Unassembled WGS sequence"/>
</dbReference>
<organism evidence="2 3">
    <name type="scientific">Phytophthora fragariae</name>
    <dbReference type="NCBI Taxonomy" id="53985"/>
    <lineage>
        <taxon>Eukaryota</taxon>
        <taxon>Sar</taxon>
        <taxon>Stramenopiles</taxon>
        <taxon>Oomycota</taxon>
        <taxon>Peronosporomycetes</taxon>
        <taxon>Peronosporales</taxon>
        <taxon>Peronosporaceae</taxon>
        <taxon>Phytophthora</taxon>
    </lineage>
</organism>
<protein>
    <recommendedName>
        <fullName evidence="1">ZSWIM1/3 RNaseH-like domain-containing protein</fullName>
    </recommendedName>
</protein>
<feature type="domain" description="ZSWIM1/3 RNaseH-like" evidence="1">
    <location>
        <begin position="66"/>
        <end position="101"/>
    </location>
</feature>
<gene>
    <name evidence="2" type="ORF">PF001_g26536</name>
</gene>
<dbReference type="InterPro" id="IPR048324">
    <property type="entry name" value="ZSWIM1-3_RNaseH-like"/>
</dbReference>
<name>A0A6A4BMU1_9STRA</name>
<reference evidence="2 3" key="1">
    <citation type="submission" date="2018-08" db="EMBL/GenBank/DDBJ databases">
        <title>Genomic investigation of the strawberry pathogen Phytophthora fragariae indicates pathogenicity is determined by transcriptional variation in three key races.</title>
        <authorList>
            <person name="Adams T.M."/>
            <person name="Armitage A.D."/>
            <person name="Sobczyk M.K."/>
            <person name="Bates H.J."/>
            <person name="Dunwell J.M."/>
            <person name="Nellist C.F."/>
            <person name="Harrison R.J."/>
        </authorList>
    </citation>
    <scope>NUCLEOTIDE SEQUENCE [LARGE SCALE GENOMIC DNA]</scope>
    <source>
        <strain evidence="2 3">A4</strain>
    </source>
</reference>
<comment type="caution">
    <text evidence="2">The sequence shown here is derived from an EMBL/GenBank/DDBJ whole genome shotgun (WGS) entry which is preliminary data.</text>
</comment>
<dbReference type="EMBL" id="QXGE01003355">
    <property type="protein sequence ID" value="KAE9275538.1"/>
    <property type="molecule type" value="Genomic_DNA"/>
</dbReference>
<dbReference type="Pfam" id="PF21056">
    <property type="entry name" value="ZSWIM1-3_RNaseH-like"/>
    <property type="match status" value="1"/>
</dbReference>
<sequence length="150" mass="16508">MSKAGAKPRGILAYLRSKTGKRTILRDVHNMIQDAKKCFKGGRSDAERAVSVLDEFCEMNNGNVADNANRYKLFSFAVHDVFGKGQFVQHALLSNYAFDMVAHQYKLAVGSQACYDMETTPEGKARVTNPAAGNSHVVDARLAACDCIFR</sequence>
<evidence type="ECO:0000259" key="1">
    <source>
        <dbReference type="Pfam" id="PF21056"/>
    </source>
</evidence>
<accession>A0A6A4BMU1</accession>
<evidence type="ECO:0000313" key="3">
    <source>
        <dbReference type="Proteomes" id="UP000437068"/>
    </source>
</evidence>
<proteinExistence type="predicted"/>
<evidence type="ECO:0000313" key="2">
    <source>
        <dbReference type="EMBL" id="KAE9275538.1"/>
    </source>
</evidence>